<dbReference type="EMBL" id="KT820662">
    <property type="protein sequence ID" value="ALH22915.1"/>
    <property type="molecule type" value="Genomic_DNA"/>
</dbReference>
<organism evidence="3 4">
    <name type="scientific">Chrysochromulina ericina virus CeV-01B</name>
    <dbReference type="NCBI Taxonomy" id="3070830"/>
    <lineage>
        <taxon>Viruses</taxon>
        <taxon>Varidnaviria</taxon>
        <taxon>Bamfordvirae</taxon>
        <taxon>Nucleocytoviricota</taxon>
        <taxon>Megaviricetes</taxon>
        <taxon>Imitervirales</taxon>
        <taxon>Mesomimiviridae</taxon>
        <taxon>Tethysvirus</taxon>
        <taxon>Tethysvirus raunefjordenense</taxon>
    </lineage>
</organism>
<dbReference type="GO" id="GO:0016020">
    <property type="term" value="C:membrane"/>
    <property type="evidence" value="ECO:0007669"/>
    <property type="project" value="InterPro"/>
</dbReference>
<dbReference type="PANTHER" id="PTHR11927">
    <property type="entry name" value="GALACTOSIDE 2-L-FUCOSYLTRANSFERASE"/>
    <property type="match status" value="1"/>
</dbReference>
<dbReference type="OrthoDB" id="12609at10239"/>
<dbReference type="GO" id="GO:0005975">
    <property type="term" value="P:carbohydrate metabolic process"/>
    <property type="evidence" value="ECO:0007669"/>
    <property type="project" value="InterPro"/>
</dbReference>
<keyword evidence="1" id="KW-0328">Glycosyltransferase</keyword>
<dbReference type="Pfam" id="PF01531">
    <property type="entry name" value="Glyco_transf_11"/>
    <property type="match status" value="1"/>
</dbReference>
<dbReference type="GO" id="GO:0008107">
    <property type="term" value="F:galactoside 2-alpha-L-fucosyltransferase activity"/>
    <property type="evidence" value="ECO:0007669"/>
    <property type="project" value="InterPro"/>
</dbReference>
<accession>A0A0N9R2S4</accession>
<dbReference type="InterPro" id="IPR002516">
    <property type="entry name" value="Glyco_trans_11"/>
</dbReference>
<proteinExistence type="predicted"/>
<evidence type="ECO:0000256" key="2">
    <source>
        <dbReference type="ARBA" id="ARBA00022679"/>
    </source>
</evidence>
<dbReference type="KEGG" id="vg:26048876"/>
<reference evidence="3 4" key="1">
    <citation type="journal article" date="2015" name="Genome Announc.">
        <title>The 474-Kilobase-Pair Complete Genome Sequence of CeV-01B, a Virus Infecting Haptolina (Chrysochromulina) ericina (Prymnesiophyceae).</title>
        <authorList>
            <person name="Gallot-Lavallee L."/>
            <person name="Pagarete A."/>
            <person name="Legendre M."/>
            <person name="Santini S."/>
            <person name="Sandaa R.A."/>
            <person name="Himmelbauer H."/>
            <person name="Ogata H."/>
            <person name="Bratbak G."/>
            <person name="Claverie J.M."/>
        </authorList>
    </citation>
    <scope>NUCLEOTIDE SEQUENCE [LARGE SCALE GENOMIC DNA]</scope>
    <source>
        <strain evidence="3">CeV-01B</strain>
    </source>
</reference>
<keyword evidence="4" id="KW-1185">Reference proteome</keyword>
<dbReference type="Proteomes" id="UP000203826">
    <property type="component" value="Segment"/>
</dbReference>
<evidence type="ECO:0000256" key="1">
    <source>
        <dbReference type="ARBA" id="ARBA00022676"/>
    </source>
</evidence>
<dbReference type="CDD" id="cd11301">
    <property type="entry name" value="Fut1_Fut2_like"/>
    <property type="match status" value="1"/>
</dbReference>
<dbReference type="PANTHER" id="PTHR11927:SF9">
    <property type="entry name" value="L-FUCOSYLTRANSFERASE"/>
    <property type="match status" value="1"/>
</dbReference>
<keyword evidence="2" id="KW-0808">Transferase</keyword>
<sequence length="275" mass="32645">MIYIQLKGGLGNQLFQIFSGISYALENNIEFKIIKPKSDYVSPLDNKSLRPTYWHNFLCNLSNYTCKNINILTYNEPSFTYNKIPNINKNFKINGYFQSPKYFENYYKSIIELIGLDKQKTEIREKYKEYLNNKIISLHFRIGDYAKKPEYHLILDIQYYIDALKIILEKDNNCDTVLYFNEKQDNNIVENMINNIKKSYPQLNFIQSSNSMQDWEQLLLMSLCKHNITANSSFSWWGAYFNSNKEKIVCYPSVWFGPKCNNSTKDLFPKNWIKV</sequence>
<evidence type="ECO:0000313" key="3">
    <source>
        <dbReference type="EMBL" id="ALH22915.1"/>
    </source>
</evidence>
<protein>
    <submittedName>
        <fullName evidence="3">Alpha-1,2-fucosyltransferase</fullName>
    </submittedName>
</protein>
<evidence type="ECO:0000313" key="4">
    <source>
        <dbReference type="Proteomes" id="UP000203826"/>
    </source>
</evidence>
<name>A0A0N9R2S4_9VIRU</name>
<gene>
    <name evidence="3" type="ORF">ceV_009</name>
</gene>